<dbReference type="CDD" id="cd03255">
    <property type="entry name" value="ABC_MJ0796_LolCDE_FtsE"/>
    <property type="match status" value="1"/>
</dbReference>
<accession>A0A2S6HX77</accession>
<proteinExistence type="inferred from homology"/>
<reference evidence="6 7" key="1">
    <citation type="submission" date="2018-02" db="EMBL/GenBank/DDBJ databases">
        <title>Genomic Encyclopedia of Archaeal and Bacterial Type Strains, Phase II (KMG-II): from individual species to whole genera.</title>
        <authorList>
            <person name="Goeker M."/>
        </authorList>
    </citation>
    <scope>NUCLEOTIDE SEQUENCE [LARGE SCALE GENOMIC DNA]</scope>
    <source>
        <strain evidence="6 7">DSM 3808</strain>
    </source>
</reference>
<evidence type="ECO:0000313" key="7">
    <source>
        <dbReference type="Proteomes" id="UP000237749"/>
    </source>
</evidence>
<keyword evidence="7" id="KW-1185">Reference proteome</keyword>
<dbReference type="PANTHER" id="PTHR42798">
    <property type="entry name" value="LIPOPROTEIN-RELEASING SYSTEM ATP-BINDING PROTEIN LOLD"/>
    <property type="match status" value="1"/>
</dbReference>
<dbReference type="RefSeq" id="WP_104435250.1">
    <property type="nucleotide sequence ID" value="NZ_PTJA01000002.1"/>
</dbReference>
<dbReference type="GO" id="GO:0005524">
    <property type="term" value="F:ATP binding"/>
    <property type="evidence" value="ECO:0007669"/>
    <property type="project" value="UniProtKB-KW"/>
</dbReference>
<dbReference type="GO" id="GO:0016887">
    <property type="term" value="F:ATP hydrolysis activity"/>
    <property type="evidence" value="ECO:0007669"/>
    <property type="project" value="InterPro"/>
</dbReference>
<dbReference type="EMBL" id="PTJA01000002">
    <property type="protein sequence ID" value="PPK82612.1"/>
    <property type="molecule type" value="Genomic_DNA"/>
</dbReference>
<dbReference type="SUPFAM" id="SSF52540">
    <property type="entry name" value="P-loop containing nucleoside triphosphate hydrolases"/>
    <property type="match status" value="1"/>
</dbReference>
<dbReference type="FunFam" id="3.40.50.300:FF:000032">
    <property type="entry name" value="Export ABC transporter ATP-binding protein"/>
    <property type="match status" value="1"/>
</dbReference>
<feature type="domain" description="ABC transporter" evidence="5">
    <location>
        <begin position="4"/>
        <end position="228"/>
    </location>
</feature>
<organism evidence="6 7">
    <name type="scientific">Lacrimispora xylanisolvens</name>
    <dbReference type="NCBI Taxonomy" id="384636"/>
    <lineage>
        <taxon>Bacteria</taxon>
        <taxon>Bacillati</taxon>
        <taxon>Bacillota</taxon>
        <taxon>Clostridia</taxon>
        <taxon>Lachnospirales</taxon>
        <taxon>Lachnospiraceae</taxon>
        <taxon>Lacrimispora</taxon>
    </lineage>
</organism>
<dbReference type="InterPro" id="IPR003593">
    <property type="entry name" value="AAA+_ATPase"/>
</dbReference>
<dbReference type="PROSITE" id="PS50893">
    <property type="entry name" value="ABC_TRANSPORTER_2"/>
    <property type="match status" value="1"/>
</dbReference>
<evidence type="ECO:0000256" key="1">
    <source>
        <dbReference type="ARBA" id="ARBA00005417"/>
    </source>
</evidence>
<evidence type="ECO:0000259" key="5">
    <source>
        <dbReference type="PROSITE" id="PS50893"/>
    </source>
</evidence>
<evidence type="ECO:0000313" key="6">
    <source>
        <dbReference type="EMBL" id="PPK82612.1"/>
    </source>
</evidence>
<dbReference type="SMART" id="SM00382">
    <property type="entry name" value="AAA"/>
    <property type="match status" value="1"/>
</dbReference>
<dbReference type="GO" id="GO:0098796">
    <property type="term" value="C:membrane protein complex"/>
    <property type="evidence" value="ECO:0007669"/>
    <property type="project" value="UniProtKB-ARBA"/>
</dbReference>
<dbReference type="GO" id="GO:0022857">
    <property type="term" value="F:transmembrane transporter activity"/>
    <property type="evidence" value="ECO:0007669"/>
    <property type="project" value="UniProtKB-ARBA"/>
</dbReference>
<protein>
    <submittedName>
        <fullName evidence="6">Putative ABC transport system ATP-binding protein</fullName>
    </submittedName>
</protein>
<dbReference type="PROSITE" id="PS00211">
    <property type="entry name" value="ABC_TRANSPORTER_1"/>
    <property type="match status" value="1"/>
</dbReference>
<dbReference type="Proteomes" id="UP000237749">
    <property type="component" value="Unassembled WGS sequence"/>
</dbReference>
<dbReference type="PANTHER" id="PTHR42798:SF6">
    <property type="entry name" value="CELL DIVISION ATP-BINDING PROTEIN FTSE"/>
    <property type="match status" value="1"/>
</dbReference>
<comment type="caution">
    <text evidence="6">The sequence shown here is derived from an EMBL/GenBank/DDBJ whole genome shotgun (WGS) entry which is preliminary data.</text>
</comment>
<keyword evidence="2" id="KW-0813">Transport</keyword>
<dbReference type="AlphaFoldDB" id="A0A2S6HX77"/>
<gene>
    <name evidence="6" type="ORF">BXY41_102302</name>
</gene>
<evidence type="ECO:0000256" key="4">
    <source>
        <dbReference type="ARBA" id="ARBA00022840"/>
    </source>
</evidence>
<dbReference type="Pfam" id="PF00005">
    <property type="entry name" value="ABC_tran"/>
    <property type="match status" value="1"/>
</dbReference>
<dbReference type="InterPro" id="IPR017911">
    <property type="entry name" value="MacB-like_ATP-bd"/>
</dbReference>
<dbReference type="InterPro" id="IPR003439">
    <property type="entry name" value="ABC_transporter-like_ATP-bd"/>
</dbReference>
<name>A0A2S6HX77_9FIRM</name>
<dbReference type="Gene3D" id="3.40.50.300">
    <property type="entry name" value="P-loop containing nucleotide triphosphate hydrolases"/>
    <property type="match status" value="1"/>
</dbReference>
<comment type="similarity">
    <text evidence="1">Belongs to the ABC transporter superfamily.</text>
</comment>
<evidence type="ECO:0000256" key="2">
    <source>
        <dbReference type="ARBA" id="ARBA00022448"/>
    </source>
</evidence>
<sequence>MEFLKIENLCKVYGKGDSQVTALDHVSLTIEKGGFTAIIGSSGSGKSTLLHIIGGVDVPTSGKVYLDGQDVYAQNNEKLAIFRRRQVGLIYQFHNLIPTLNVVENITLPVLMDKRPVNEERLDDLLHMLGLWDRKNHLPNQLSGGQQQRVSIGRALMNAPAVMLADEPTGSLDSRNGHEIIKLLKESNKKYGQTLILVTHDENIALQADRIIGISDGKVTRDQRVVQP</sequence>
<dbReference type="OrthoDB" id="9782239at2"/>
<keyword evidence="3" id="KW-0547">Nucleotide-binding</keyword>
<keyword evidence="4 6" id="KW-0067">ATP-binding</keyword>
<dbReference type="InterPro" id="IPR017871">
    <property type="entry name" value="ABC_transporter-like_CS"/>
</dbReference>
<evidence type="ECO:0000256" key="3">
    <source>
        <dbReference type="ARBA" id="ARBA00022741"/>
    </source>
</evidence>
<dbReference type="InterPro" id="IPR027417">
    <property type="entry name" value="P-loop_NTPase"/>
</dbReference>